<evidence type="ECO:0000313" key="6">
    <source>
        <dbReference type="EMBL" id="CAE7274049.1"/>
    </source>
</evidence>
<evidence type="ECO:0000256" key="3">
    <source>
        <dbReference type="ARBA" id="ARBA00022989"/>
    </source>
</evidence>
<gene>
    <name evidence="6" type="primary">Scn5a</name>
    <name evidence="6" type="ORF">SPIL2461_LOCUS6084</name>
</gene>
<keyword evidence="3 5" id="KW-1133">Transmembrane helix</keyword>
<keyword evidence="4 5" id="KW-0472">Membrane</keyword>
<evidence type="ECO:0000256" key="1">
    <source>
        <dbReference type="ARBA" id="ARBA00004141"/>
    </source>
</evidence>
<dbReference type="EMBL" id="CAJNIZ010008932">
    <property type="protein sequence ID" value="CAE7274049.1"/>
    <property type="molecule type" value="Genomic_DNA"/>
</dbReference>
<dbReference type="Proteomes" id="UP000649617">
    <property type="component" value="Unassembled WGS sequence"/>
</dbReference>
<evidence type="ECO:0000256" key="2">
    <source>
        <dbReference type="ARBA" id="ARBA00022692"/>
    </source>
</evidence>
<evidence type="ECO:0000313" key="7">
    <source>
        <dbReference type="Proteomes" id="UP000649617"/>
    </source>
</evidence>
<name>A0A812N0L0_SYMPI</name>
<accession>A0A812N0L0</accession>
<dbReference type="OrthoDB" id="431720at2759"/>
<reference evidence="6" key="1">
    <citation type="submission" date="2021-02" db="EMBL/GenBank/DDBJ databases">
        <authorList>
            <person name="Dougan E. K."/>
            <person name="Rhodes N."/>
            <person name="Thang M."/>
            <person name="Chan C."/>
        </authorList>
    </citation>
    <scope>NUCLEOTIDE SEQUENCE</scope>
</reference>
<dbReference type="InterPro" id="IPR027359">
    <property type="entry name" value="Volt_channel_dom_sf"/>
</dbReference>
<feature type="non-terminal residue" evidence="6">
    <location>
        <position position="1"/>
    </location>
</feature>
<keyword evidence="7" id="KW-1185">Reference proteome</keyword>
<feature type="non-terminal residue" evidence="6">
    <location>
        <position position="108"/>
    </location>
</feature>
<comment type="caution">
    <text evidence="6">The sequence shown here is derived from an EMBL/GenBank/DDBJ whole genome shotgun (WGS) entry which is preliminary data.</text>
</comment>
<evidence type="ECO:0000256" key="5">
    <source>
        <dbReference type="SAM" id="Phobius"/>
    </source>
</evidence>
<keyword evidence="2 5" id="KW-0812">Transmembrane</keyword>
<dbReference type="Gene3D" id="1.20.120.350">
    <property type="entry name" value="Voltage-gated potassium channels. Chain C"/>
    <property type="match status" value="1"/>
</dbReference>
<proteinExistence type="predicted"/>
<organism evidence="6 7">
    <name type="scientific">Symbiodinium pilosum</name>
    <name type="common">Dinoflagellate</name>
    <dbReference type="NCBI Taxonomy" id="2952"/>
    <lineage>
        <taxon>Eukaryota</taxon>
        <taxon>Sar</taxon>
        <taxon>Alveolata</taxon>
        <taxon>Dinophyceae</taxon>
        <taxon>Suessiales</taxon>
        <taxon>Symbiodiniaceae</taxon>
        <taxon>Symbiodinium</taxon>
    </lineage>
</organism>
<sequence length="108" mass="12224">ESSLLIYRKHSSDIVKAAQGGKRVWEHSMSAASVSRQISRAHMWATYIVTRPWFEHCLGLLILIHTAIIGVDIQLTLDGSDSPWLITVADFFFLACYTTEFVLRLLAM</sequence>
<evidence type="ECO:0000256" key="4">
    <source>
        <dbReference type="ARBA" id="ARBA00023136"/>
    </source>
</evidence>
<dbReference type="AlphaFoldDB" id="A0A812N0L0"/>
<feature type="transmembrane region" description="Helical" evidence="5">
    <location>
        <begin position="83"/>
        <end position="107"/>
    </location>
</feature>
<dbReference type="GO" id="GO:0016020">
    <property type="term" value="C:membrane"/>
    <property type="evidence" value="ECO:0007669"/>
    <property type="project" value="UniProtKB-SubCell"/>
</dbReference>
<comment type="subcellular location">
    <subcellularLocation>
        <location evidence="1">Membrane</location>
        <topology evidence="1">Multi-pass membrane protein</topology>
    </subcellularLocation>
</comment>
<feature type="transmembrane region" description="Helical" evidence="5">
    <location>
        <begin position="57"/>
        <end position="77"/>
    </location>
</feature>
<protein>
    <submittedName>
        <fullName evidence="6">Scn5a protein</fullName>
    </submittedName>
</protein>